<dbReference type="PANTHER" id="PTHR43649:SF12">
    <property type="entry name" value="DIACETYLCHITOBIOSE BINDING PROTEIN DASA"/>
    <property type="match status" value="1"/>
</dbReference>
<evidence type="ECO:0000313" key="4">
    <source>
        <dbReference type="EMBL" id="CAB4954504.1"/>
    </source>
</evidence>
<evidence type="ECO:0000313" key="3">
    <source>
        <dbReference type="EMBL" id="CAB4805650.1"/>
    </source>
</evidence>
<dbReference type="EMBL" id="CAFBNM010000006">
    <property type="protein sequence ID" value="CAB4954504.1"/>
    <property type="molecule type" value="Genomic_DNA"/>
</dbReference>
<dbReference type="SUPFAM" id="SSF53850">
    <property type="entry name" value="Periplasmic binding protein-like II"/>
    <property type="match status" value="1"/>
</dbReference>
<dbReference type="EMBL" id="CAFAAN010000007">
    <property type="protein sequence ID" value="CAB4805650.1"/>
    <property type="molecule type" value="Genomic_DNA"/>
</dbReference>
<sequence length="476" mass="52087">MIKARKWRKVAVAGTALFAILATSLPMSIAQAEVKKLTINVNQSPWLNAYKKLVLDYTKETGIEVDVRVFPYAEMRPTLVTDIQASNRTYDVYQYDELFTHEFPNNKWVKPFKSVDPNFKVDPNIGSYGNFIYWNPTKRFSDPKGDVMSMPLNGNTNVFLYRKDIYEQLKLTVPTTWDEVLANAAKIKAAKVVKYPYIIRTQATTSGASVTYDYIHILASYGGRFFNKQGEDWLPIINSTEGRAAATTLRALAKYGPPATNTIGQNQVIAAMQAGDAAQGQVVFAAANAMNDPVASKVAGKIGFAVMPKGCPTCNPGVVSGTWAMAIPTGLTSEREKAALSYINWVLSKKAQTKFAEYGGIPTRTDVIADANLTATQRDYLAVYQKGMEFVSENIRQTFAAPMLTATETRLAAIAAGTVTPLAGINALNADLVKVVKATTFAVNEKTTITCVKGDRQISVTRMGADIKCPPGYTKK</sequence>
<dbReference type="Pfam" id="PF01547">
    <property type="entry name" value="SBP_bac_1"/>
    <property type="match status" value="1"/>
</dbReference>
<dbReference type="EMBL" id="CAEZYT010000004">
    <property type="protein sequence ID" value="CAB4728320.1"/>
    <property type="molecule type" value="Genomic_DNA"/>
</dbReference>
<dbReference type="PANTHER" id="PTHR43649">
    <property type="entry name" value="ARABINOSE-BINDING PROTEIN-RELATED"/>
    <property type="match status" value="1"/>
</dbReference>
<protein>
    <submittedName>
        <fullName evidence="2">Unannotated protein</fullName>
    </submittedName>
</protein>
<dbReference type="EMBL" id="CAEZZH010000004">
    <property type="protein sequence ID" value="CAB4752160.1"/>
    <property type="molecule type" value="Genomic_DNA"/>
</dbReference>
<evidence type="ECO:0000313" key="6">
    <source>
        <dbReference type="EMBL" id="CAB5016998.1"/>
    </source>
</evidence>
<proteinExistence type="predicted"/>
<dbReference type="AlphaFoldDB" id="A0A6J6TWU6"/>
<dbReference type="InterPro" id="IPR006059">
    <property type="entry name" value="SBP"/>
</dbReference>
<reference evidence="2" key="1">
    <citation type="submission" date="2020-05" db="EMBL/GenBank/DDBJ databases">
        <authorList>
            <person name="Chiriac C."/>
            <person name="Salcher M."/>
            <person name="Ghai R."/>
            <person name="Kavagutti S V."/>
        </authorList>
    </citation>
    <scope>NUCLEOTIDE SEQUENCE</scope>
</reference>
<organism evidence="2">
    <name type="scientific">freshwater metagenome</name>
    <dbReference type="NCBI Taxonomy" id="449393"/>
    <lineage>
        <taxon>unclassified sequences</taxon>
        <taxon>metagenomes</taxon>
        <taxon>ecological metagenomes</taxon>
    </lineage>
</organism>
<name>A0A6J6TWU6_9ZZZZ</name>
<dbReference type="Gene3D" id="3.40.190.10">
    <property type="entry name" value="Periplasmic binding protein-like II"/>
    <property type="match status" value="2"/>
</dbReference>
<evidence type="ECO:0000313" key="5">
    <source>
        <dbReference type="EMBL" id="CAB4989770.1"/>
    </source>
</evidence>
<dbReference type="EMBL" id="CAFBOO010000009">
    <property type="protein sequence ID" value="CAB4989770.1"/>
    <property type="molecule type" value="Genomic_DNA"/>
</dbReference>
<evidence type="ECO:0000313" key="2">
    <source>
        <dbReference type="EMBL" id="CAB4752160.1"/>
    </source>
</evidence>
<dbReference type="InterPro" id="IPR050490">
    <property type="entry name" value="Bact_solute-bd_prot1"/>
</dbReference>
<gene>
    <name evidence="1" type="ORF">UFOPK2772_00146</name>
    <name evidence="2" type="ORF">UFOPK2850_00477</name>
    <name evidence="3" type="ORF">UFOPK3027_00956</name>
    <name evidence="4" type="ORF">UFOPK3827_00784</name>
    <name evidence="5" type="ORF">UFOPK3982_01069</name>
    <name evidence="6" type="ORF">UFOPK4120_00617</name>
    <name evidence="7" type="ORF">UFOPK4404_01045</name>
</gene>
<dbReference type="EMBL" id="CAFBPO010000005">
    <property type="protein sequence ID" value="CAB5016998.1"/>
    <property type="molecule type" value="Genomic_DNA"/>
</dbReference>
<evidence type="ECO:0000313" key="1">
    <source>
        <dbReference type="EMBL" id="CAB4728320.1"/>
    </source>
</evidence>
<dbReference type="EMBL" id="CAFBQY010000011">
    <property type="protein sequence ID" value="CAB5074597.1"/>
    <property type="molecule type" value="Genomic_DNA"/>
</dbReference>
<accession>A0A6J6TWU6</accession>
<evidence type="ECO:0000313" key="7">
    <source>
        <dbReference type="EMBL" id="CAB5074597.1"/>
    </source>
</evidence>